<keyword evidence="5 8" id="KW-0274">FAD</keyword>
<evidence type="ECO:0000256" key="1">
    <source>
        <dbReference type="ARBA" id="ARBA00001974"/>
    </source>
</evidence>
<evidence type="ECO:0000256" key="3">
    <source>
        <dbReference type="ARBA" id="ARBA00006743"/>
    </source>
</evidence>
<keyword evidence="6 8" id="KW-0560">Oxidoreductase</keyword>
<dbReference type="RefSeq" id="WP_270055720.1">
    <property type="nucleotide sequence ID" value="NZ_CP115149.1"/>
</dbReference>
<evidence type="ECO:0000256" key="4">
    <source>
        <dbReference type="ARBA" id="ARBA00022630"/>
    </source>
</evidence>
<protein>
    <recommendedName>
        <fullName evidence="8">Methylenetetrahydrofolate reductase</fullName>
    </recommendedName>
</protein>
<keyword evidence="4 8" id="KW-0285">Flavoprotein</keyword>
<evidence type="ECO:0000256" key="5">
    <source>
        <dbReference type="ARBA" id="ARBA00022827"/>
    </source>
</evidence>
<comment type="similarity">
    <text evidence="3 8">Belongs to the methylenetetrahydrofolate reductase family.</text>
</comment>
<organism evidence="9 10">
    <name type="scientific">Tepidiforma flava</name>
    <dbReference type="NCBI Taxonomy" id="3004094"/>
    <lineage>
        <taxon>Bacteria</taxon>
        <taxon>Bacillati</taxon>
        <taxon>Chloroflexota</taxon>
        <taxon>Tepidiformia</taxon>
        <taxon>Tepidiformales</taxon>
        <taxon>Tepidiformaceae</taxon>
        <taxon>Tepidiforma</taxon>
    </lineage>
</organism>
<evidence type="ECO:0000256" key="8">
    <source>
        <dbReference type="RuleBase" id="RU003862"/>
    </source>
</evidence>
<comment type="catalytic activity">
    <reaction evidence="7">
        <text>(6S)-5-methyl-5,6,7,8-tetrahydrofolate + NAD(+) = (6R)-5,10-methylene-5,6,7,8-tetrahydrofolate + NADH + H(+)</text>
        <dbReference type="Rhea" id="RHEA:19821"/>
        <dbReference type="ChEBI" id="CHEBI:15378"/>
        <dbReference type="ChEBI" id="CHEBI:15636"/>
        <dbReference type="ChEBI" id="CHEBI:18608"/>
        <dbReference type="ChEBI" id="CHEBI:57540"/>
        <dbReference type="ChEBI" id="CHEBI:57945"/>
        <dbReference type="EC" id="1.5.1.54"/>
    </reaction>
    <physiologicalReaction direction="right-to-left" evidence="7">
        <dbReference type="Rhea" id="RHEA:19823"/>
    </physiologicalReaction>
</comment>
<dbReference type="PANTHER" id="PTHR45754:SF3">
    <property type="entry name" value="METHYLENETETRAHYDROFOLATE REDUCTASE (NADPH)"/>
    <property type="match status" value="1"/>
</dbReference>
<comment type="pathway">
    <text evidence="2 8">One-carbon metabolism; tetrahydrofolate interconversion.</text>
</comment>
<dbReference type="InterPro" id="IPR003171">
    <property type="entry name" value="Mehydrof_redctse-like"/>
</dbReference>
<dbReference type="InterPro" id="IPR029041">
    <property type="entry name" value="FAD-linked_oxidoreductase-like"/>
</dbReference>
<dbReference type="PANTHER" id="PTHR45754">
    <property type="entry name" value="METHYLENETETRAHYDROFOLATE REDUCTASE"/>
    <property type="match status" value="1"/>
</dbReference>
<dbReference type="Pfam" id="PF02219">
    <property type="entry name" value="MTHFR"/>
    <property type="match status" value="1"/>
</dbReference>
<dbReference type="SUPFAM" id="SSF51730">
    <property type="entry name" value="FAD-linked oxidoreductase"/>
    <property type="match status" value="1"/>
</dbReference>
<sequence>MRFLERLAASEFAVALEITPPQRHLPKVLLRRARLLGDAADAVNVIQRPDRQSSLEASLELLAAGIDPVWHLAARGETRESVAAAAARARDGGIVQVLCVAGDHAPAGEGPSLTVREAIAAVRAAHPGMTIGATLNQYARDPAAARRNLLPKLRAGASYVQTQPTFDVGALERELAAVRAQAPVAAAIAMAMPLLTAEAGERISRRLGLELPPRLRDVLAAGDEEAAWAYFAGTLARLRESPAFQGVAIMTFEMDPLPAAGARIVQALEAAGIR</sequence>
<dbReference type="Gene3D" id="3.20.20.220">
    <property type="match status" value="1"/>
</dbReference>
<evidence type="ECO:0000256" key="2">
    <source>
        <dbReference type="ARBA" id="ARBA00004777"/>
    </source>
</evidence>
<gene>
    <name evidence="9" type="ORF">O0235_10365</name>
</gene>
<evidence type="ECO:0000313" key="9">
    <source>
        <dbReference type="EMBL" id="WBL35192.1"/>
    </source>
</evidence>
<dbReference type="EMBL" id="CP115149">
    <property type="protein sequence ID" value="WBL35192.1"/>
    <property type="molecule type" value="Genomic_DNA"/>
</dbReference>
<name>A0ABY7M4E4_9CHLR</name>
<keyword evidence="10" id="KW-1185">Reference proteome</keyword>
<evidence type="ECO:0000256" key="6">
    <source>
        <dbReference type="ARBA" id="ARBA00023002"/>
    </source>
</evidence>
<evidence type="ECO:0000313" key="10">
    <source>
        <dbReference type="Proteomes" id="UP001212803"/>
    </source>
</evidence>
<accession>A0ABY7M4E4</accession>
<evidence type="ECO:0000256" key="7">
    <source>
        <dbReference type="ARBA" id="ARBA00048628"/>
    </source>
</evidence>
<proteinExistence type="inferred from homology"/>
<dbReference type="GO" id="GO:0004489">
    <property type="term" value="F:methylenetetrahydrofolate reductase [NAD(P)H] activity"/>
    <property type="evidence" value="ECO:0007669"/>
    <property type="project" value="UniProtKB-EC"/>
</dbReference>
<reference evidence="9 10" key="1">
    <citation type="journal article" date="2023" name="ISME J.">
        <title>Thermophilic Dehalococcoidia with unusual traits shed light on an unexpected past.</title>
        <authorList>
            <person name="Palmer M."/>
            <person name="Covington J.K."/>
            <person name="Zhou E.M."/>
            <person name="Thomas S.C."/>
            <person name="Habib N."/>
            <person name="Seymour C.O."/>
            <person name="Lai D."/>
            <person name="Johnston J."/>
            <person name="Hashimi A."/>
            <person name="Jiao J.Y."/>
            <person name="Muok A.R."/>
            <person name="Liu L."/>
            <person name="Xian W.D."/>
            <person name="Zhi X.Y."/>
            <person name="Li M.M."/>
            <person name="Silva L.P."/>
            <person name="Bowen B.P."/>
            <person name="Louie K."/>
            <person name="Briegel A."/>
            <person name="Pett-Ridge J."/>
            <person name="Weber P.K."/>
            <person name="Tocheva E.I."/>
            <person name="Woyke T."/>
            <person name="Northen T.R."/>
            <person name="Mayali X."/>
            <person name="Li W.J."/>
            <person name="Hedlund B.P."/>
        </authorList>
    </citation>
    <scope>NUCLEOTIDE SEQUENCE [LARGE SCALE GENOMIC DNA]</scope>
    <source>
        <strain evidence="9 10">YIM 72310</strain>
    </source>
</reference>
<dbReference type="Proteomes" id="UP001212803">
    <property type="component" value="Chromosome"/>
</dbReference>
<comment type="cofactor">
    <cofactor evidence="1 8">
        <name>FAD</name>
        <dbReference type="ChEBI" id="CHEBI:57692"/>
    </cofactor>
</comment>